<dbReference type="Pfam" id="PF00867">
    <property type="entry name" value="XPG_I"/>
    <property type="match status" value="1"/>
</dbReference>
<dbReference type="SMART" id="SM00484">
    <property type="entry name" value="XPGI"/>
    <property type="match status" value="1"/>
</dbReference>
<dbReference type="InterPro" id="IPR041177">
    <property type="entry name" value="GEN1_C"/>
</dbReference>
<dbReference type="CDD" id="cd09906">
    <property type="entry name" value="H3TH_YEN1"/>
    <property type="match status" value="1"/>
</dbReference>
<dbReference type="PRINTS" id="PR00853">
    <property type="entry name" value="XPGRADSUPER"/>
</dbReference>
<dbReference type="Gene3D" id="3.40.50.1010">
    <property type="entry name" value="5'-nuclease"/>
    <property type="match status" value="2"/>
</dbReference>
<protein>
    <submittedName>
        <fullName evidence="6">Flap structure-specific endonuclease</fullName>
    </submittedName>
</protein>
<dbReference type="CDD" id="cd09870">
    <property type="entry name" value="PIN_YEN1"/>
    <property type="match status" value="1"/>
</dbReference>
<dbReference type="Pfam" id="PF18380">
    <property type="entry name" value="GEN1_C"/>
    <property type="match status" value="1"/>
</dbReference>
<dbReference type="OrthoDB" id="2959108at2759"/>
<keyword evidence="6" id="KW-0255">Endonuclease</keyword>
<evidence type="ECO:0000259" key="4">
    <source>
        <dbReference type="SMART" id="SM00484"/>
    </source>
</evidence>
<feature type="domain" description="XPG N-terminal" evidence="5">
    <location>
        <begin position="1"/>
        <end position="95"/>
    </location>
</feature>
<feature type="compositionally biased region" description="Basic residues" evidence="3">
    <location>
        <begin position="453"/>
        <end position="469"/>
    </location>
</feature>
<dbReference type="InterPro" id="IPR006084">
    <property type="entry name" value="XPG/Rad2"/>
</dbReference>
<dbReference type="InterPro" id="IPR029060">
    <property type="entry name" value="PIN-like_dom_sf"/>
</dbReference>
<evidence type="ECO:0000313" key="6">
    <source>
        <dbReference type="EMBL" id="KAH6604263.1"/>
    </source>
</evidence>
<dbReference type="GO" id="GO:0006281">
    <property type="term" value="P:DNA repair"/>
    <property type="evidence" value="ECO:0007669"/>
    <property type="project" value="UniProtKB-ARBA"/>
</dbReference>
<feature type="region of interest" description="Disordered" evidence="3">
    <location>
        <begin position="492"/>
        <end position="770"/>
    </location>
</feature>
<evidence type="ECO:0000259" key="5">
    <source>
        <dbReference type="SMART" id="SM00485"/>
    </source>
</evidence>
<feature type="domain" description="XPG-I" evidence="4">
    <location>
        <begin position="108"/>
        <end position="183"/>
    </location>
</feature>
<dbReference type="Pfam" id="PF00752">
    <property type="entry name" value="XPG_N"/>
    <property type="match status" value="1"/>
</dbReference>
<evidence type="ECO:0000313" key="7">
    <source>
        <dbReference type="Proteomes" id="UP000827724"/>
    </source>
</evidence>
<reference evidence="6" key="1">
    <citation type="submission" date="2021-08" db="EMBL/GenBank/DDBJ databases">
        <title>Chromosome-Level Trichoderma cornu-damae using Hi-C Data.</title>
        <authorList>
            <person name="Kim C.S."/>
        </authorList>
    </citation>
    <scope>NUCLEOTIDE SEQUENCE</scope>
    <source>
        <strain evidence="6">KA19-0412C</strain>
    </source>
</reference>
<keyword evidence="1" id="KW-0540">Nuclease</keyword>
<dbReference type="FunFam" id="3.40.50.1010:FF:000051">
    <property type="entry name" value="Rad2-like endonuclease, putative (AFU_orthologue AFUA_3G13260)"/>
    <property type="match status" value="1"/>
</dbReference>
<dbReference type="GO" id="GO:0017108">
    <property type="term" value="F:5'-flap endonuclease activity"/>
    <property type="evidence" value="ECO:0007669"/>
    <property type="project" value="TreeGrafter"/>
</dbReference>
<feature type="compositionally biased region" description="Polar residues" evidence="3">
    <location>
        <begin position="554"/>
        <end position="566"/>
    </location>
</feature>
<dbReference type="PANTHER" id="PTHR11081:SF75">
    <property type="entry name" value="ENDONUCLEASE, PUTATIVE (AFU_ORTHOLOGUE AFUA_3G13260)-RELATED"/>
    <property type="match status" value="1"/>
</dbReference>
<organism evidence="6 7">
    <name type="scientific">Trichoderma cornu-damae</name>
    <dbReference type="NCBI Taxonomy" id="654480"/>
    <lineage>
        <taxon>Eukaryota</taxon>
        <taxon>Fungi</taxon>
        <taxon>Dikarya</taxon>
        <taxon>Ascomycota</taxon>
        <taxon>Pezizomycotina</taxon>
        <taxon>Sordariomycetes</taxon>
        <taxon>Hypocreomycetidae</taxon>
        <taxon>Hypocreales</taxon>
        <taxon>Hypocreaceae</taxon>
        <taxon>Trichoderma</taxon>
    </lineage>
</organism>
<feature type="region of interest" description="Disordered" evidence="3">
    <location>
        <begin position="447"/>
        <end position="478"/>
    </location>
</feature>
<dbReference type="Proteomes" id="UP000827724">
    <property type="component" value="Unassembled WGS sequence"/>
</dbReference>
<evidence type="ECO:0000256" key="3">
    <source>
        <dbReference type="SAM" id="MobiDB-lite"/>
    </source>
</evidence>
<name>A0A9P8QJQ2_9HYPO</name>
<dbReference type="InterPro" id="IPR036279">
    <property type="entry name" value="5-3_exonuclease_C_sf"/>
</dbReference>
<dbReference type="InterPro" id="IPR037316">
    <property type="entry name" value="Yen1_H3TH"/>
</dbReference>
<proteinExistence type="predicted"/>
<dbReference type="SUPFAM" id="SSF88723">
    <property type="entry name" value="PIN domain-like"/>
    <property type="match status" value="1"/>
</dbReference>
<dbReference type="FunFam" id="3.40.50.1010:FF:000037">
    <property type="entry name" value="Rad2-like endonuclease, putative (AFU_orthologue AFUA_3G13260)"/>
    <property type="match status" value="1"/>
</dbReference>
<keyword evidence="2" id="KW-0378">Hydrolase</keyword>
<feature type="compositionally biased region" description="Pro residues" evidence="3">
    <location>
        <begin position="523"/>
        <end position="536"/>
    </location>
</feature>
<dbReference type="EMBL" id="JAIWOZ010000006">
    <property type="protein sequence ID" value="KAH6604263.1"/>
    <property type="molecule type" value="Genomic_DNA"/>
</dbReference>
<gene>
    <name evidence="6" type="ORF">Trco_007709</name>
</gene>
<keyword evidence="7" id="KW-1185">Reference proteome</keyword>
<dbReference type="Gene3D" id="1.10.150.20">
    <property type="entry name" value="5' to 3' exonuclease, C-terminal subdomain"/>
    <property type="match status" value="1"/>
</dbReference>
<dbReference type="AlphaFoldDB" id="A0A9P8QJQ2"/>
<dbReference type="SMART" id="SM00485">
    <property type="entry name" value="XPGN"/>
    <property type="match status" value="1"/>
</dbReference>
<comment type="caution">
    <text evidence="6">The sequence shown here is derived from an EMBL/GenBank/DDBJ whole genome shotgun (WGS) entry which is preliminary data.</text>
</comment>
<dbReference type="InterPro" id="IPR006085">
    <property type="entry name" value="XPG_DNA_repair_N"/>
</dbReference>
<dbReference type="PANTHER" id="PTHR11081">
    <property type="entry name" value="FLAP ENDONUCLEASE FAMILY MEMBER"/>
    <property type="match status" value="1"/>
</dbReference>
<accession>A0A9P8QJQ2</accession>
<evidence type="ECO:0000256" key="2">
    <source>
        <dbReference type="ARBA" id="ARBA00022801"/>
    </source>
</evidence>
<dbReference type="InterPro" id="IPR006086">
    <property type="entry name" value="XPG-I_dom"/>
</dbReference>
<feature type="compositionally biased region" description="Low complexity" evidence="3">
    <location>
        <begin position="599"/>
        <end position="636"/>
    </location>
</feature>
<evidence type="ECO:0000256" key="1">
    <source>
        <dbReference type="ARBA" id="ARBA00022722"/>
    </source>
</evidence>
<sequence>MGIKGIYRELGPGKRISLSKLASDSFEEHNRPLRLAIDIAIWQFQNQVARGGTNPAIRTLFYRLVRLLGTPIQPIFVFDGPNKPKIKRNKRSGRGDGFTVIHAKRLIRYFGFVVHDAPGEAEAECAFLQKNGVVDAVLSEDVDTIMFGCTRTLRNWSAEGKGSTPTHVSMYDVKDLKMADLGLDREGMVLVALMSGGDYIPEGVPGCGPKVACEAAKAGYGKSLCRLRASDAEGLRRWKASLTHELHTNESKHFRTRHKALAIPADFPNAEVLQYYTHPLVSPDSVLEDIRQKLEGTGEIQLPALREFVKETFNWDFRVGAVKLIRVLSEGLFVNRLHQDGVDGDSLVKRVSGRRSHSSTDGTSELRLAYIPGDIVPIDISNEPEEEIAYARSGLALNSDDEFAAVSGSVDPVEDAPKVFDITKPTLTWVLEEVARRFAPKAIQAWEEGSQAKSKRKSPTKKKASASRAKKADAMPHGALDKFVRVTKAMEPPEGAKGSDAGGIDEHADVSDGLSEPEDASLPPLPPLSPLPPLPLPSRLRRPQTPPSLREPSKQPTPSASPNMGSWTIAGSPDSTRRHDDAGVFEAIVISSSPAGDASPLLRPRPSSPITISPASSSEELPRSIRSILAASAASRVRSETGRLASSVSKPKQRRPALSQASQGAAKIKQMSIDVFTQKHAQSEMNRPAPSKRSEVGTYKPSSSREDVAMTSTNNEGGLFPSSAPNSPPTSRPKERNKRARFLIIPPPLPQRDSSPSPVPTKKVFVPSTSRPSFLDDLEFVMADDEERSKRESQPAQTRGIGSTRWSDASFIDLTNETDATINRHRII</sequence>
<dbReference type="GO" id="GO:0008821">
    <property type="term" value="F:crossover junction DNA endonuclease activity"/>
    <property type="evidence" value="ECO:0007669"/>
    <property type="project" value="InterPro"/>
</dbReference>
<dbReference type="SUPFAM" id="SSF47807">
    <property type="entry name" value="5' to 3' exonuclease, C-terminal subdomain"/>
    <property type="match status" value="1"/>
</dbReference>